<evidence type="ECO:0008006" key="3">
    <source>
        <dbReference type="Google" id="ProtNLM"/>
    </source>
</evidence>
<dbReference type="GO" id="GO:0030149">
    <property type="term" value="P:sphingolipid catabolic process"/>
    <property type="evidence" value="ECO:0007669"/>
    <property type="project" value="TreeGrafter"/>
</dbReference>
<dbReference type="Proteomes" id="UP000075714">
    <property type="component" value="Unassembled WGS sequence"/>
</dbReference>
<reference evidence="2" key="1">
    <citation type="journal article" date="2016" name="Nat. Commun.">
        <title>The Gonium pectorale genome demonstrates co-option of cell cycle regulation during the evolution of multicellularity.</title>
        <authorList>
            <person name="Hanschen E.R."/>
            <person name="Marriage T.N."/>
            <person name="Ferris P.J."/>
            <person name="Hamaji T."/>
            <person name="Toyoda A."/>
            <person name="Fujiyama A."/>
            <person name="Neme R."/>
            <person name="Noguchi H."/>
            <person name="Minakuchi Y."/>
            <person name="Suzuki M."/>
            <person name="Kawai-Toyooka H."/>
            <person name="Smith D.R."/>
            <person name="Sparks H."/>
            <person name="Anderson J."/>
            <person name="Bakaric R."/>
            <person name="Luria V."/>
            <person name="Karger A."/>
            <person name="Kirschner M.W."/>
            <person name="Durand P.M."/>
            <person name="Michod R.E."/>
            <person name="Nozaki H."/>
            <person name="Olson B.J."/>
        </authorList>
    </citation>
    <scope>NUCLEOTIDE SEQUENCE [LARGE SCALE GENOMIC DNA]</scope>
    <source>
        <strain evidence="2">NIES-2863</strain>
    </source>
</reference>
<organism evidence="1 2">
    <name type="scientific">Gonium pectorale</name>
    <name type="common">Green alga</name>
    <dbReference type="NCBI Taxonomy" id="33097"/>
    <lineage>
        <taxon>Eukaryota</taxon>
        <taxon>Viridiplantae</taxon>
        <taxon>Chlorophyta</taxon>
        <taxon>core chlorophytes</taxon>
        <taxon>Chlorophyceae</taxon>
        <taxon>CS clade</taxon>
        <taxon>Chlamydomonadales</taxon>
        <taxon>Volvocaceae</taxon>
        <taxon>Gonium</taxon>
    </lineage>
</organism>
<keyword evidence="2" id="KW-1185">Reference proteome</keyword>
<name>A0A150GUX8_GONPE</name>
<dbReference type="AlphaFoldDB" id="A0A150GUX8"/>
<dbReference type="SUPFAM" id="SSF48403">
    <property type="entry name" value="Ankyrin repeat"/>
    <property type="match status" value="1"/>
</dbReference>
<evidence type="ECO:0000313" key="2">
    <source>
        <dbReference type="Proteomes" id="UP000075714"/>
    </source>
</evidence>
<dbReference type="OrthoDB" id="551666at2759"/>
<gene>
    <name evidence="1" type="ORF">GPECTOR_7g948</name>
</gene>
<dbReference type="GO" id="GO:0046513">
    <property type="term" value="P:ceramide biosynthetic process"/>
    <property type="evidence" value="ECO:0007669"/>
    <property type="project" value="TreeGrafter"/>
</dbReference>
<dbReference type="PANTHER" id="PTHR12393:SF6">
    <property type="entry name" value="SPHINGOMYELIN PHOSPHODIESTERASE 2"/>
    <property type="match status" value="1"/>
</dbReference>
<dbReference type="PANTHER" id="PTHR12393">
    <property type="entry name" value="SPHINGOMYELIN PHOSPHODIESTERASE RELATED"/>
    <property type="match status" value="1"/>
</dbReference>
<dbReference type="GO" id="GO:0004620">
    <property type="term" value="F:phospholipase activity"/>
    <property type="evidence" value="ECO:0007669"/>
    <property type="project" value="TreeGrafter"/>
</dbReference>
<dbReference type="GO" id="GO:0016020">
    <property type="term" value="C:membrane"/>
    <property type="evidence" value="ECO:0007669"/>
    <property type="project" value="TreeGrafter"/>
</dbReference>
<dbReference type="InterPro" id="IPR036770">
    <property type="entry name" value="Ankyrin_rpt-contain_sf"/>
</dbReference>
<accession>A0A150GUX8</accession>
<comment type="caution">
    <text evidence="1">The sequence shown here is derived from an EMBL/GenBank/DDBJ whole genome shotgun (WGS) entry which is preliminary data.</text>
</comment>
<evidence type="ECO:0000313" key="1">
    <source>
        <dbReference type="EMBL" id="KXZ53498.1"/>
    </source>
</evidence>
<dbReference type="EMBL" id="LSYV01000008">
    <property type="protein sequence ID" value="KXZ53498.1"/>
    <property type="molecule type" value="Genomic_DNA"/>
</dbReference>
<dbReference type="GO" id="GO:0005783">
    <property type="term" value="C:endoplasmic reticulum"/>
    <property type="evidence" value="ECO:0007669"/>
    <property type="project" value="TreeGrafter"/>
</dbReference>
<dbReference type="GO" id="GO:0071944">
    <property type="term" value="C:cell periphery"/>
    <property type="evidence" value="ECO:0007669"/>
    <property type="project" value="TreeGrafter"/>
</dbReference>
<dbReference type="Gene3D" id="1.25.40.20">
    <property type="entry name" value="Ankyrin repeat-containing domain"/>
    <property type="match status" value="1"/>
</dbReference>
<sequence>MAQQRTAAEPVAQDWSRCVWPLLPPELAERIVGKLDRYDILVSFRRVNKATARHFSGPHTRVRLSKPVPPHAFAAHWLAPGATRDLNLERRRQLVRLVAASGVQANLEMALQAAGFVEAATEALKSAAGAGNLPMCQWLQDYSRSCGDGEFVQRNDHVAWRAAAGGGHRHVCNWLFLLTDCQPDEDAVPAAARAGHVGLAHELYRSILSVTVDDKYLSGVAHGCDLAALQRVLQRFFGQPPYRLHAYHGLLADAAGSPTPDWAAKVEYLEAYGLLHSAQAVEAAAALPNDGEALARLTWLRGRGYPLEPDALSAAARSGNTAALQYLLAEAPADVVRSVQQWAAYDGAMGGHLAVLQALRAAGWPVHRHLAVAATGAARGGHLHVLAWLLSEQWPEAPHPPLLQKPGLFALAAGSGSVELLAWLREHGCPLDGDAFPAAVKAGCEAALEWLVGQGCPIEVDDDAPPASLPLLRGLLEAGCPVDLGALQRSVAGWRGRVWPLRDHEVLGLVLEHTFAAEADS</sequence>
<proteinExistence type="predicted"/>
<protein>
    <recommendedName>
        <fullName evidence="3">F-box domain-containing protein</fullName>
    </recommendedName>
</protein>